<comment type="similarity">
    <text evidence="4">Belongs to the RTC4 family.</text>
</comment>
<evidence type="ECO:0000256" key="2">
    <source>
        <dbReference type="ARBA" id="ARBA00004123"/>
    </source>
</evidence>
<gene>
    <name evidence="9" type="ORF">G6F51_001541</name>
</gene>
<dbReference type="Proteomes" id="UP000717996">
    <property type="component" value="Unassembled WGS sequence"/>
</dbReference>
<evidence type="ECO:0000313" key="9">
    <source>
        <dbReference type="EMBL" id="KAG1551916.1"/>
    </source>
</evidence>
<dbReference type="OrthoDB" id="128308at2759"/>
<dbReference type="Pfam" id="PF14474">
    <property type="entry name" value="RTC4"/>
    <property type="match status" value="1"/>
</dbReference>
<evidence type="ECO:0000256" key="4">
    <source>
        <dbReference type="ARBA" id="ARBA00009461"/>
    </source>
</evidence>
<dbReference type="GO" id="GO:0005634">
    <property type="term" value="C:nucleus"/>
    <property type="evidence" value="ECO:0007669"/>
    <property type="project" value="UniProtKB-SubCell"/>
</dbReference>
<proteinExistence type="inferred from homology"/>
<dbReference type="AlphaFoldDB" id="A0A9P6YLV8"/>
<comment type="caution">
    <text evidence="9">The sequence shown here is derived from an EMBL/GenBank/DDBJ whole genome shotgun (WGS) entry which is preliminary data.</text>
</comment>
<dbReference type="GO" id="GO:0005737">
    <property type="term" value="C:cytoplasm"/>
    <property type="evidence" value="ECO:0007669"/>
    <property type="project" value="UniProtKB-SubCell"/>
</dbReference>
<dbReference type="SMART" id="SM01312">
    <property type="entry name" value="RTC4"/>
    <property type="match status" value="1"/>
</dbReference>
<feature type="domain" description="Restriction of telomere capping protein 4 C-terminal" evidence="8">
    <location>
        <begin position="239"/>
        <end position="382"/>
    </location>
</feature>
<keyword evidence="6" id="KW-0963">Cytoplasm</keyword>
<reference evidence="9" key="1">
    <citation type="journal article" date="2020" name="Microb. Genom.">
        <title>Genetic diversity of clinical and environmental Mucorales isolates obtained from an investigation of mucormycosis cases among solid organ transplant recipients.</title>
        <authorList>
            <person name="Nguyen M.H."/>
            <person name="Kaul D."/>
            <person name="Muto C."/>
            <person name="Cheng S.J."/>
            <person name="Richter R.A."/>
            <person name="Bruno V.M."/>
            <person name="Liu G."/>
            <person name="Beyhan S."/>
            <person name="Sundermann A.J."/>
            <person name="Mounaud S."/>
            <person name="Pasculle A.W."/>
            <person name="Nierman W.C."/>
            <person name="Driscoll E."/>
            <person name="Cumbie R."/>
            <person name="Clancy C.J."/>
            <person name="Dupont C.L."/>
        </authorList>
    </citation>
    <scope>NUCLEOTIDE SEQUENCE</scope>
    <source>
        <strain evidence="9">GL16</strain>
    </source>
</reference>
<evidence type="ECO:0000259" key="8">
    <source>
        <dbReference type="SMART" id="SM01312"/>
    </source>
</evidence>
<dbReference type="PANTHER" id="PTHR41391:SF1">
    <property type="entry name" value="RESTRICTION OF TELOMERE CAPPING PROTEIN 4"/>
    <property type="match status" value="1"/>
</dbReference>
<keyword evidence="7" id="KW-0539">Nucleus</keyword>
<dbReference type="PANTHER" id="PTHR41391">
    <property type="entry name" value="RESTRICTION OF TELOMERE CAPPING PROTEIN 4"/>
    <property type="match status" value="1"/>
</dbReference>
<sequence>MWKQKDKSILNLSKTNKVDSNPKKLASAAIGKPTVAEMNEAWVGLRSIHRNVNTVYKRKPDPFAVINDDDDDFQKNKFTQKESKAPTFIKPVKKRRILDRDENNDNQVKLLLDSVKETEDKNKREEVKERCPYCEEILDPVTKLLRKYLNKIKRKDQEYMKKQIAKQESENAMSSFSKPLNLMIEKRHISNTDKHEFCKLHRLELVLKPLAKRCGYPESIDFDAIGKRIENYKSQLDDIIAGRIQSKFKNTVMEAYDEFGAVKARSAISVLGRVENCLPGYYGSRGSVAISDALTKLYLQTGLLTKEITKPQLPLEYIQQILVPEVGLRLIREDLLAKSTKEKSKQSSILDFARRKVPSNLTETAEKVMTESREYGIAMFPLTEEDTVTLDSDDD</sequence>
<dbReference type="InterPro" id="IPR028094">
    <property type="entry name" value="RTC4_C"/>
</dbReference>
<comment type="function">
    <text evidence="1">May be involved in a process influencing telomere capping.</text>
</comment>
<accession>A0A9P6YLV8</accession>
<protein>
    <recommendedName>
        <fullName evidence="5">Restriction of telomere capping protein 4</fullName>
    </recommendedName>
</protein>
<comment type="subcellular location">
    <subcellularLocation>
        <location evidence="3">Cytoplasm</location>
    </subcellularLocation>
    <subcellularLocation>
        <location evidence="2">Nucleus</location>
    </subcellularLocation>
</comment>
<evidence type="ECO:0000256" key="6">
    <source>
        <dbReference type="ARBA" id="ARBA00022490"/>
    </source>
</evidence>
<evidence type="ECO:0000256" key="3">
    <source>
        <dbReference type="ARBA" id="ARBA00004496"/>
    </source>
</evidence>
<dbReference type="EMBL" id="JAANIT010000117">
    <property type="protein sequence ID" value="KAG1551916.1"/>
    <property type="molecule type" value="Genomic_DNA"/>
</dbReference>
<name>A0A9P6YLV8_RHIOR</name>
<evidence type="ECO:0000256" key="1">
    <source>
        <dbReference type="ARBA" id="ARBA00002738"/>
    </source>
</evidence>
<evidence type="ECO:0000256" key="5">
    <source>
        <dbReference type="ARBA" id="ARBA00015162"/>
    </source>
</evidence>
<evidence type="ECO:0000256" key="7">
    <source>
        <dbReference type="ARBA" id="ARBA00023242"/>
    </source>
</evidence>
<organism evidence="9 10">
    <name type="scientific">Rhizopus oryzae</name>
    <name type="common">Mucormycosis agent</name>
    <name type="synonym">Rhizopus arrhizus var. delemar</name>
    <dbReference type="NCBI Taxonomy" id="64495"/>
    <lineage>
        <taxon>Eukaryota</taxon>
        <taxon>Fungi</taxon>
        <taxon>Fungi incertae sedis</taxon>
        <taxon>Mucoromycota</taxon>
        <taxon>Mucoromycotina</taxon>
        <taxon>Mucoromycetes</taxon>
        <taxon>Mucorales</taxon>
        <taxon>Mucorineae</taxon>
        <taxon>Rhizopodaceae</taxon>
        <taxon>Rhizopus</taxon>
    </lineage>
</organism>
<dbReference type="InterPro" id="IPR039024">
    <property type="entry name" value="RTC4"/>
</dbReference>
<evidence type="ECO:0000313" key="10">
    <source>
        <dbReference type="Proteomes" id="UP000717996"/>
    </source>
</evidence>